<dbReference type="Gene3D" id="3.40.30.10">
    <property type="entry name" value="Glutaredoxin"/>
    <property type="match status" value="1"/>
</dbReference>
<dbReference type="GO" id="GO:0005829">
    <property type="term" value="C:cytosol"/>
    <property type="evidence" value="ECO:0007669"/>
    <property type="project" value="TreeGrafter"/>
</dbReference>
<evidence type="ECO:0000256" key="3">
    <source>
        <dbReference type="ARBA" id="ARBA00022982"/>
    </source>
</evidence>
<organism evidence="9 10">
    <name type="scientific">Leptolyngbya iicbica LK</name>
    <dbReference type="NCBI Taxonomy" id="2294035"/>
    <lineage>
        <taxon>Bacteria</taxon>
        <taxon>Bacillati</taxon>
        <taxon>Cyanobacteriota</taxon>
        <taxon>Cyanophyceae</taxon>
        <taxon>Leptolyngbyales</taxon>
        <taxon>Leptolyngbyaceae</taxon>
        <taxon>Leptolyngbya group</taxon>
        <taxon>Leptolyngbya</taxon>
        <taxon>Leptolyngbya iicbica</taxon>
    </lineage>
</organism>
<dbReference type="PANTHER" id="PTHR45663">
    <property type="entry name" value="GEO12009P1"/>
    <property type="match status" value="1"/>
</dbReference>
<dbReference type="GO" id="GO:0015035">
    <property type="term" value="F:protein-disulfide reductase activity"/>
    <property type="evidence" value="ECO:0007669"/>
    <property type="project" value="InterPro"/>
</dbReference>
<reference evidence="9 10" key="1">
    <citation type="submission" date="2018-11" db="EMBL/GenBank/DDBJ databases">
        <title>Whole genome sequencing of an environmental sample.</title>
        <authorList>
            <person name="Sarangi A.N."/>
            <person name="Singh D."/>
            <person name="Tripathy S."/>
        </authorList>
    </citation>
    <scope>NUCLEOTIDE SEQUENCE [LARGE SCALE GENOMIC DNA]</scope>
    <source>
        <strain evidence="9 10">Lakshadweep</strain>
    </source>
</reference>
<dbReference type="Proteomes" id="UP000292459">
    <property type="component" value="Unassembled WGS sequence"/>
</dbReference>
<dbReference type="Pfam" id="PF00085">
    <property type="entry name" value="Thioredoxin"/>
    <property type="match status" value="1"/>
</dbReference>
<evidence type="ECO:0000256" key="5">
    <source>
        <dbReference type="ARBA" id="ARBA00023284"/>
    </source>
</evidence>
<keyword evidence="3" id="KW-0249">Electron transport</keyword>
<dbReference type="CDD" id="cd02947">
    <property type="entry name" value="TRX_family"/>
    <property type="match status" value="1"/>
</dbReference>
<dbReference type="PANTHER" id="PTHR45663:SF11">
    <property type="entry name" value="GEO12009P1"/>
    <property type="match status" value="1"/>
</dbReference>
<dbReference type="SUPFAM" id="SSF52833">
    <property type="entry name" value="Thioredoxin-like"/>
    <property type="match status" value="1"/>
</dbReference>
<keyword evidence="5 7" id="KW-0676">Redox-active center</keyword>
<comment type="caution">
    <text evidence="9">The sequence shown here is derived from an EMBL/GenBank/DDBJ whole genome shotgun (WGS) entry which is preliminary data.</text>
</comment>
<accession>A0A4V2E2J5</accession>
<sequence length="127" mass="14282">MSLKADESTFEAEVLGSPVPVLVHFWAPWCGVCRLVEPLLLSLQDEWLSNFRLVDVNADENFRLANQYRLTTLPTILLFQNGELCHRIEGINSRDGLKASLAKYLNACSHQLVGLEPAIKIQPYTEA</sequence>
<feature type="disulfide bond" description="Redox-active" evidence="7">
    <location>
        <begin position="30"/>
        <end position="33"/>
    </location>
</feature>
<evidence type="ECO:0000313" key="9">
    <source>
        <dbReference type="EMBL" id="RZM78776.1"/>
    </source>
</evidence>
<dbReference type="AlphaFoldDB" id="A0A4V2E2J5"/>
<dbReference type="InterPro" id="IPR013766">
    <property type="entry name" value="Thioredoxin_domain"/>
</dbReference>
<evidence type="ECO:0000256" key="7">
    <source>
        <dbReference type="PIRSR" id="PIRSR000077-4"/>
    </source>
</evidence>
<proteinExistence type="inferred from homology"/>
<name>A0A4V2E2J5_9CYAN</name>
<dbReference type="InterPro" id="IPR036249">
    <property type="entry name" value="Thioredoxin-like_sf"/>
</dbReference>
<evidence type="ECO:0000256" key="1">
    <source>
        <dbReference type="ARBA" id="ARBA00008987"/>
    </source>
</evidence>
<keyword evidence="10" id="KW-1185">Reference proteome</keyword>
<evidence type="ECO:0000256" key="4">
    <source>
        <dbReference type="ARBA" id="ARBA00023157"/>
    </source>
</evidence>
<dbReference type="PIRSF" id="PIRSF000077">
    <property type="entry name" value="Thioredoxin"/>
    <property type="match status" value="1"/>
</dbReference>
<dbReference type="PROSITE" id="PS51352">
    <property type="entry name" value="THIOREDOXIN_2"/>
    <property type="match status" value="1"/>
</dbReference>
<dbReference type="PRINTS" id="PR00421">
    <property type="entry name" value="THIOREDOXIN"/>
</dbReference>
<evidence type="ECO:0000256" key="6">
    <source>
        <dbReference type="PIRNR" id="PIRNR000077"/>
    </source>
</evidence>
<evidence type="ECO:0000256" key="2">
    <source>
        <dbReference type="ARBA" id="ARBA00022448"/>
    </source>
</evidence>
<keyword evidence="2" id="KW-0813">Transport</keyword>
<gene>
    <name evidence="9" type="ORF">DYY88_08245</name>
</gene>
<dbReference type="GO" id="GO:0045454">
    <property type="term" value="P:cell redox homeostasis"/>
    <property type="evidence" value="ECO:0007669"/>
    <property type="project" value="TreeGrafter"/>
</dbReference>
<comment type="similarity">
    <text evidence="1 6">Belongs to the thioredoxin family.</text>
</comment>
<dbReference type="RefSeq" id="WP_044151360.1">
    <property type="nucleotide sequence ID" value="NZ_QVFV01000002.1"/>
</dbReference>
<keyword evidence="4 7" id="KW-1015">Disulfide bond</keyword>
<dbReference type="EMBL" id="QVFV01000002">
    <property type="protein sequence ID" value="RZM78776.1"/>
    <property type="molecule type" value="Genomic_DNA"/>
</dbReference>
<feature type="domain" description="Thioredoxin" evidence="8">
    <location>
        <begin position="1"/>
        <end position="106"/>
    </location>
</feature>
<evidence type="ECO:0000259" key="8">
    <source>
        <dbReference type="PROSITE" id="PS51352"/>
    </source>
</evidence>
<evidence type="ECO:0000313" key="10">
    <source>
        <dbReference type="Proteomes" id="UP000292459"/>
    </source>
</evidence>
<protein>
    <recommendedName>
        <fullName evidence="6">Thioredoxin</fullName>
    </recommendedName>
</protein>
<dbReference type="OrthoDB" id="530955at2"/>
<dbReference type="InterPro" id="IPR005746">
    <property type="entry name" value="Thioredoxin"/>
</dbReference>